<dbReference type="GO" id="GO:0035438">
    <property type="term" value="F:cyclic-di-GMP binding"/>
    <property type="evidence" value="ECO:0007669"/>
    <property type="project" value="InterPro"/>
</dbReference>
<dbReference type="SUPFAM" id="SSF53448">
    <property type="entry name" value="Nucleotide-diphospho-sugar transferases"/>
    <property type="match status" value="1"/>
</dbReference>
<dbReference type="Proteomes" id="UP000623608">
    <property type="component" value="Unassembled WGS sequence"/>
</dbReference>
<evidence type="ECO:0000313" key="9">
    <source>
        <dbReference type="EMBL" id="GIF22875.1"/>
    </source>
</evidence>
<keyword evidence="10" id="KW-1185">Reference proteome</keyword>
<dbReference type="Gene3D" id="3.90.550.10">
    <property type="entry name" value="Spore Coat Polysaccharide Biosynthesis Protein SpsA, Chain A"/>
    <property type="match status" value="1"/>
</dbReference>
<keyword evidence="2" id="KW-0328">Glycosyltransferase</keyword>
<dbReference type="InterPro" id="IPR003919">
    <property type="entry name" value="Cell_synth_A"/>
</dbReference>
<dbReference type="EMBL" id="BOMY01000036">
    <property type="protein sequence ID" value="GIF22875.1"/>
    <property type="molecule type" value="Genomic_DNA"/>
</dbReference>
<evidence type="ECO:0000256" key="5">
    <source>
        <dbReference type="ARBA" id="ARBA00022989"/>
    </source>
</evidence>
<gene>
    <name evidence="9" type="ORF">Ate02nite_56050</name>
</gene>
<dbReference type="InterPro" id="IPR001173">
    <property type="entry name" value="Glyco_trans_2-like"/>
</dbReference>
<dbReference type="PRINTS" id="PR01439">
    <property type="entry name" value="CELLSNTHASEA"/>
</dbReference>
<evidence type="ECO:0000256" key="3">
    <source>
        <dbReference type="ARBA" id="ARBA00022679"/>
    </source>
</evidence>
<comment type="subcellular location">
    <subcellularLocation>
        <location evidence="1">Membrane</location>
        <topology evidence="1">Multi-pass membrane protein</topology>
    </subcellularLocation>
</comment>
<dbReference type="GO" id="GO:0006011">
    <property type="term" value="P:UDP-alpha-D-glucose metabolic process"/>
    <property type="evidence" value="ECO:0007669"/>
    <property type="project" value="InterPro"/>
</dbReference>
<dbReference type="CDD" id="cd06421">
    <property type="entry name" value="CESA_CelA_like"/>
    <property type="match status" value="1"/>
</dbReference>
<feature type="transmembrane region" description="Helical" evidence="7">
    <location>
        <begin position="50"/>
        <end position="72"/>
    </location>
</feature>
<dbReference type="Pfam" id="PF13632">
    <property type="entry name" value="Glyco_trans_2_3"/>
    <property type="match status" value="1"/>
</dbReference>
<feature type="transmembrane region" description="Helical" evidence="7">
    <location>
        <begin position="406"/>
        <end position="426"/>
    </location>
</feature>
<evidence type="ECO:0000259" key="8">
    <source>
        <dbReference type="Pfam" id="PF13632"/>
    </source>
</evidence>
<feature type="transmembrane region" description="Helical" evidence="7">
    <location>
        <begin position="380"/>
        <end position="400"/>
    </location>
</feature>
<dbReference type="PANTHER" id="PTHR43867">
    <property type="entry name" value="CELLULOSE SYNTHASE CATALYTIC SUBUNIT A [UDP-FORMING]"/>
    <property type="match status" value="1"/>
</dbReference>
<evidence type="ECO:0000256" key="7">
    <source>
        <dbReference type="SAM" id="Phobius"/>
    </source>
</evidence>
<feature type="transmembrane region" description="Helical" evidence="7">
    <location>
        <begin position="342"/>
        <end position="368"/>
    </location>
</feature>
<keyword evidence="5 7" id="KW-1133">Transmembrane helix</keyword>
<accession>A0A919NRG4</accession>
<feature type="domain" description="Glycosyltransferase 2-like" evidence="8">
    <location>
        <begin position="180"/>
        <end position="389"/>
    </location>
</feature>
<keyword evidence="3" id="KW-0808">Transferase</keyword>
<evidence type="ECO:0000313" key="10">
    <source>
        <dbReference type="Proteomes" id="UP000623608"/>
    </source>
</evidence>
<evidence type="ECO:0000256" key="6">
    <source>
        <dbReference type="ARBA" id="ARBA00023136"/>
    </source>
</evidence>
<keyword evidence="4 7" id="KW-0812">Transmembrane</keyword>
<dbReference type="GO" id="GO:0016759">
    <property type="term" value="F:cellulose synthase activity"/>
    <property type="evidence" value="ECO:0007669"/>
    <property type="project" value="InterPro"/>
</dbReference>
<organism evidence="9 10">
    <name type="scientific">Paractinoplanes tereljensis</name>
    <dbReference type="NCBI Taxonomy" id="571912"/>
    <lineage>
        <taxon>Bacteria</taxon>
        <taxon>Bacillati</taxon>
        <taxon>Actinomycetota</taxon>
        <taxon>Actinomycetes</taxon>
        <taxon>Micromonosporales</taxon>
        <taxon>Micromonosporaceae</taxon>
        <taxon>Paractinoplanes</taxon>
    </lineage>
</organism>
<dbReference type="GO" id="GO:0005886">
    <property type="term" value="C:plasma membrane"/>
    <property type="evidence" value="ECO:0007669"/>
    <property type="project" value="TreeGrafter"/>
</dbReference>
<dbReference type="InterPro" id="IPR050321">
    <property type="entry name" value="Glycosyltr_2/OpgH_subfam"/>
</dbReference>
<feature type="transmembrane region" description="Helical" evidence="7">
    <location>
        <begin position="447"/>
        <end position="471"/>
    </location>
</feature>
<feature type="transmembrane region" description="Helical" evidence="7">
    <location>
        <begin position="25"/>
        <end position="43"/>
    </location>
</feature>
<protein>
    <recommendedName>
        <fullName evidence="8">Glycosyltransferase 2-like domain-containing protein</fullName>
    </recommendedName>
</protein>
<proteinExistence type="predicted"/>
<evidence type="ECO:0000256" key="4">
    <source>
        <dbReference type="ARBA" id="ARBA00022692"/>
    </source>
</evidence>
<comment type="caution">
    <text evidence="9">The sequence shown here is derived from an EMBL/GenBank/DDBJ whole genome shotgun (WGS) entry which is preliminary data.</text>
</comment>
<reference evidence="9" key="1">
    <citation type="submission" date="2021-01" db="EMBL/GenBank/DDBJ databases">
        <title>Whole genome shotgun sequence of Actinoplanes tereljensis NBRC 105297.</title>
        <authorList>
            <person name="Komaki H."/>
            <person name="Tamura T."/>
        </authorList>
    </citation>
    <scope>NUCLEOTIDE SEQUENCE</scope>
    <source>
        <strain evidence="9">NBRC 105297</strain>
    </source>
</reference>
<sequence length="558" mass="61917">MSLIPARIGPVKELSWQPIQRSTRFVVFVALCVTVFYMIFLLNPAYRGNTWIWGLVLFAEGITILNALAMWWTVLAHTQHPDPPEVYAWRRRLTTGALAPSIDVFITVYGEPLEIVLVTVRAARDMRAAHKTWVLDDGNSDALRDACFAEKVGYLRRTEHVYAKAGNINAALRRTDGEFVVILDADHVPSPDFLLRALPHMQDEKVAFVQTPQAFPSAKGLVAQGSAESQRIFYELVLPGRNHFNAVFCVGTNVIFRRTALREIVGMHTASNSEDIWTSIELHRRGWRSFFVPEVLARGLAPDSLLPYFKQQFRWAYGAFEVMLRGGLLRRSVLTIDQRFQYLLAGINYLLSLAALILMCLPAVYLLFGLSPIRADMSTWLVHYAPFYVLIMIVTIVQLGGFKLSAIVTSIGAAPIHVRALVMAIFKRHVKWTVTNSGATGLPGVQLVLPHVALFLLNALAIAVGISTLPLLGTDVAAVGLSIAWASIYVLVLGRIIAEAVIAPRVIKERLERRKAGALLARALPWPARWEESDELIGSAMADAAGEPIVHTRRGESS</sequence>
<evidence type="ECO:0000256" key="2">
    <source>
        <dbReference type="ARBA" id="ARBA00022676"/>
    </source>
</evidence>
<dbReference type="InterPro" id="IPR029044">
    <property type="entry name" value="Nucleotide-diphossugar_trans"/>
</dbReference>
<dbReference type="AlphaFoldDB" id="A0A919NRG4"/>
<dbReference type="RefSeq" id="WP_203810787.1">
    <property type="nucleotide sequence ID" value="NZ_BOMY01000036.1"/>
</dbReference>
<evidence type="ECO:0000256" key="1">
    <source>
        <dbReference type="ARBA" id="ARBA00004141"/>
    </source>
</evidence>
<keyword evidence="6 7" id="KW-0472">Membrane</keyword>
<feature type="transmembrane region" description="Helical" evidence="7">
    <location>
        <begin position="483"/>
        <end position="507"/>
    </location>
</feature>
<name>A0A919NRG4_9ACTN</name>
<dbReference type="PANTHER" id="PTHR43867:SF2">
    <property type="entry name" value="CELLULOSE SYNTHASE CATALYTIC SUBUNIT A [UDP-FORMING]"/>
    <property type="match status" value="1"/>
</dbReference>